<proteinExistence type="inferred from homology"/>
<dbReference type="EMBL" id="MU839840">
    <property type="protein sequence ID" value="KAK1752254.1"/>
    <property type="molecule type" value="Genomic_DNA"/>
</dbReference>
<evidence type="ECO:0000313" key="11">
    <source>
        <dbReference type="Proteomes" id="UP001239445"/>
    </source>
</evidence>
<evidence type="ECO:0000256" key="2">
    <source>
        <dbReference type="ARBA" id="ARBA00004443"/>
    </source>
</evidence>
<keyword evidence="11" id="KW-1185">Reference proteome</keyword>
<evidence type="ECO:0000256" key="5">
    <source>
        <dbReference type="ARBA" id="ARBA00022946"/>
    </source>
</evidence>
<comment type="caution">
    <text evidence="10">The sequence shown here is derived from an EMBL/GenBank/DDBJ whole genome shotgun (WGS) entry which is preliminary data.</text>
</comment>
<dbReference type="GO" id="GO:0005743">
    <property type="term" value="C:mitochondrial inner membrane"/>
    <property type="evidence" value="ECO:0007669"/>
    <property type="project" value="UniProtKB-SubCell"/>
</dbReference>
<dbReference type="PANTHER" id="PTHR28087">
    <property type="entry name" value="ATPASE SYNTHESIS PROTEIN 25, MITOCHONDRIAL"/>
    <property type="match status" value="1"/>
</dbReference>
<evidence type="ECO:0000313" key="10">
    <source>
        <dbReference type="EMBL" id="KAK1752254.1"/>
    </source>
</evidence>
<evidence type="ECO:0000256" key="3">
    <source>
        <dbReference type="ARBA" id="ARBA00010787"/>
    </source>
</evidence>
<keyword evidence="4 8" id="KW-0999">Mitochondrion inner membrane</keyword>
<dbReference type="InterPro" id="IPR043519">
    <property type="entry name" value="NT_sf"/>
</dbReference>
<comment type="subcellular location">
    <subcellularLocation>
        <location evidence="2 8">Mitochondrion inner membrane</location>
        <topology evidence="2 8">Peripheral membrane protein</topology>
        <orientation evidence="2 8">Matrix side</orientation>
    </subcellularLocation>
</comment>
<dbReference type="GO" id="GO:0048255">
    <property type="term" value="P:mRNA stabilization"/>
    <property type="evidence" value="ECO:0007669"/>
    <property type="project" value="TreeGrafter"/>
</dbReference>
<evidence type="ECO:0000256" key="8">
    <source>
        <dbReference type="RuleBase" id="RU367062"/>
    </source>
</evidence>
<comment type="function">
    <text evidence="8">Mitochondrial mRNA stabilization factor.</text>
</comment>
<name>A0AAJ0B7N5_9PEZI</name>
<organism evidence="10 11">
    <name type="scientific">Echria macrotheca</name>
    <dbReference type="NCBI Taxonomy" id="438768"/>
    <lineage>
        <taxon>Eukaryota</taxon>
        <taxon>Fungi</taxon>
        <taxon>Dikarya</taxon>
        <taxon>Ascomycota</taxon>
        <taxon>Pezizomycotina</taxon>
        <taxon>Sordariomycetes</taxon>
        <taxon>Sordariomycetidae</taxon>
        <taxon>Sordariales</taxon>
        <taxon>Schizotheciaceae</taxon>
        <taxon>Echria</taxon>
    </lineage>
</organism>
<feature type="compositionally biased region" description="Polar residues" evidence="9">
    <location>
        <begin position="74"/>
        <end position="88"/>
    </location>
</feature>
<accession>A0AAJ0B7N5</accession>
<reference evidence="10" key="1">
    <citation type="submission" date="2023-06" db="EMBL/GenBank/DDBJ databases">
        <title>Genome-scale phylogeny and comparative genomics of the fungal order Sordariales.</title>
        <authorList>
            <consortium name="Lawrence Berkeley National Laboratory"/>
            <person name="Hensen N."/>
            <person name="Bonometti L."/>
            <person name="Westerberg I."/>
            <person name="Brannstrom I.O."/>
            <person name="Guillou S."/>
            <person name="Cros-Aarteil S."/>
            <person name="Calhoun S."/>
            <person name="Haridas S."/>
            <person name="Kuo A."/>
            <person name="Mondo S."/>
            <person name="Pangilinan J."/>
            <person name="Riley R."/>
            <person name="Labutti K."/>
            <person name="Andreopoulos B."/>
            <person name="Lipzen A."/>
            <person name="Chen C."/>
            <person name="Yanf M."/>
            <person name="Daum C."/>
            <person name="Ng V."/>
            <person name="Clum A."/>
            <person name="Steindorff A."/>
            <person name="Ohm R."/>
            <person name="Martin F."/>
            <person name="Silar P."/>
            <person name="Natvig D."/>
            <person name="Lalanne C."/>
            <person name="Gautier V."/>
            <person name="Ament-Velasquez S.L."/>
            <person name="Kruys A."/>
            <person name="Hutchinson M.I."/>
            <person name="Powell A.J."/>
            <person name="Barry K."/>
            <person name="Miller A.N."/>
            <person name="Grigoriev I.V."/>
            <person name="Debuchy R."/>
            <person name="Gladieux P."/>
            <person name="Thoren M.H."/>
            <person name="Johannesson H."/>
        </authorList>
    </citation>
    <scope>NUCLEOTIDE SEQUENCE</scope>
    <source>
        <strain evidence="10">PSN4</strain>
    </source>
</reference>
<sequence>MASSPALRAFSCQSCRLSTLRILLGDNSLSRGRHVFARKYFATPSAAPFSTFRSTAPALRPFAIEEQRSHEGISNDNAAASPPAESNGSEIPWYLEVEPPRHPTLLHEAPPLPDIPDDSPKLMEPLVKFTSDDLGLDDLTLLDLRELDPPPALGPDLMMLFGTARSERHLHVSADRLVRWLRGHGISAKADGLLGRNELKTKLRRQARKAKLLGNSGVPRGGDDGISTGWICVNLGTIGSSDEEAAILDERGRPTGFGVAQLGTTIVVQVMTESRRQELNLEKLWTGLLKRGSEKSSSLEALEKAASQSRGHGRQARAKASF</sequence>
<evidence type="ECO:0000256" key="9">
    <source>
        <dbReference type="SAM" id="MobiDB-lite"/>
    </source>
</evidence>
<keyword evidence="6 8" id="KW-0496">Mitochondrion</keyword>
<comment type="similarity">
    <text evidence="3 8">Belongs to the ATP25 family.</text>
</comment>
<dbReference type="FunFam" id="3.30.460.10:FF:000044">
    <property type="entry name" value="ATPase synthesis protein 25, mitochondrial"/>
    <property type="match status" value="1"/>
</dbReference>
<dbReference type="Gene3D" id="3.30.460.10">
    <property type="entry name" value="Beta Polymerase, domain 2"/>
    <property type="match status" value="1"/>
</dbReference>
<feature type="region of interest" description="Disordered" evidence="9">
    <location>
        <begin position="292"/>
        <end position="322"/>
    </location>
</feature>
<dbReference type="InterPro" id="IPR040152">
    <property type="entry name" value="Atp25"/>
</dbReference>
<evidence type="ECO:0000256" key="7">
    <source>
        <dbReference type="ARBA" id="ARBA00023136"/>
    </source>
</evidence>
<keyword evidence="5 8" id="KW-0809">Transit peptide</keyword>
<protein>
    <recommendedName>
        <fullName evidence="8">ATPase synthesis protein 25</fullName>
    </recommendedName>
</protein>
<dbReference type="PANTHER" id="PTHR28087:SF1">
    <property type="entry name" value="ATPASE SYNTHESIS PROTEIN 25, MITOCHONDRIAL"/>
    <property type="match status" value="1"/>
</dbReference>
<evidence type="ECO:0000256" key="1">
    <source>
        <dbReference type="ARBA" id="ARBA00003470"/>
    </source>
</evidence>
<feature type="compositionally biased region" description="Basic residues" evidence="9">
    <location>
        <begin position="311"/>
        <end position="322"/>
    </location>
</feature>
<evidence type="ECO:0000256" key="4">
    <source>
        <dbReference type="ARBA" id="ARBA00022792"/>
    </source>
</evidence>
<dbReference type="GO" id="GO:0140053">
    <property type="term" value="P:mitochondrial gene expression"/>
    <property type="evidence" value="ECO:0007669"/>
    <property type="project" value="UniProtKB-UniRule"/>
</dbReference>
<keyword evidence="7 8" id="KW-0472">Membrane</keyword>
<gene>
    <name evidence="10" type="ORF">QBC47DRAFT_390108</name>
</gene>
<dbReference type="AlphaFoldDB" id="A0AAJ0B7N5"/>
<evidence type="ECO:0000256" key="6">
    <source>
        <dbReference type="ARBA" id="ARBA00023128"/>
    </source>
</evidence>
<feature type="compositionally biased region" description="Low complexity" evidence="9">
    <location>
        <begin position="295"/>
        <end position="307"/>
    </location>
</feature>
<dbReference type="Proteomes" id="UP001239445">
    <property type="component" value="Unassembled WGS sequence"/>
</dbReference>
<feature type="region of interest" description="Disordered" evidence="9">
    <location>
        <begin position="69"/>
        <end position="88"/>
    </location>
</feature>
<comment type="function">
    <text evidence="1">Probable mitochondrial mRNA stabilization factor.</text>
</comment>